<evidence type="ECO:0000256" key="2">
    <source>
        <dbReference type="ARBA" id="ARBA00022942"/>
    </source>
</evidence>
<dbReference type="Proteomes" id="UP000063063">
    <property type="component" value="Chromosome 21"/>
</dbReference>
<dbReference type="Gene3D" id="1.10.10.10">
    <property type="entry name" value="Winged helix-like DNA-binding domain superfamily/Winged helix DNA-binding domain"/>
    <property type="match status" value="1"/>
</dbReference>
<dbReference type="RefSeq" id="XP_010698869.1">
    <property type="nucleotide sequence ID" value="XM_010700567.1"/>
</dbReference>
<dbReference type="GeneID" id="22574903"/>
<dbReference type="InterPro" id="IPR036390">
    <property type="entry name" value="WH_DNA-bd_sf"/>
</dbReference>
<dbReference type="VEuPathDB" id="TriTrypDB:LPAL13_210012700"/>
<dbReference type="GO" id="GO:0008541">
    <property type="term" value="C:proteasome regulatory particle, lid subcomplex"/>
    <property type="evidence" value="ECO:0007669"/>
    <property type="project" value="TreeGrafter"/>
</dbReference>
<dbReference type="KEGG" id="lpan:LPMP_210810"/>
<dbReference type="eggNOG" id="KOG1498">
    <property type="taxonomic scope" value="Eukaryota"/>
</dbReference>
<gene>
    <name evidence="4" type="ORF">LPMP_210810</name>
</gene>
<dbReference type="InterPro" id="IPR036388">
    <property type="entry name" value="WH-like_DNA-bd_sf"/>
</dbReference>
<evidence type="ECO:0000313" key="4">
    <source>
        <dbReference type="EMBL" id="AIN98162.1"/>
    </source>
</evidence>
<dbReference type="OrthoDB" id="268763at2759"/>
<reference evidence="4 5" key="1">
    <citation type="journal article" date="2015" name="Sci. Rep.">
        <title>The genome of Leishmania panamensis: insights into genomics of the L. (Viannia) subgenus.</title>
        <authorList>
            <person name="Llanes A."/>
            <person name="Restrepo C.M."/>
            <person name="Vecchio G.D."/>
            <person name="Anguizola F.J."/>
            <person name="Lleonart R."/>
        </authorList>
    </citation>
    <scope>NUCLEOTIDE SEQUENCE [LARGE SCALE GENOMIC DNA]</scope>
    <source>
        <strain evidence="4 5">MHOM/PA/94/PSC-1</strain>
    </source>
</reference>
<dbReference type="InterPro" id="IPR040134">
    <property type="entry name" value="PSMD12/CSN4"/>
</dbReference>
<evidence type="ECO:0000256" key="1">
    <source>
        <dbReference type="ARBA" id="ARBA00006397"/>
    </source>
</evidence>
<dbReference type="SMART" id="SM00088">
    <property type="entry name" value="PINT"/>
    <property type="match status" value="1"/>
</dbReference>
<evidence type="ECO:0000313" key="5">
    <source>
        <dbReference type="Proteomes" id="UP000063063"/>
    </source>
</evidence>
<dbReference type="GO" id="GO:0005634">
    <property type="term" value="C:nucleus"/>
    <property type="evidence" value="ECO:0007669"/>
    <property type="project" value="UniProtKB-ARBA"/>
</dbReference>
<organism evidence="4 5">
    <name type="scientific">Leishmania panamensis</name>
    <dbReference type="NCBI Taxonomy" id="5679"/>
    <lineage>
        <taxon>Eukaryota</taxon>
        <taxon>Discoba</taxon>
        <taxon>Euglenozoa</taxon>
        <taxon>Kinetoplastea</taxon>
        <taxon>Metakinetoplastina</taxon>
        <taxon>Trypanosomatida</taxon>
        <taxon>Trypanosomatidae</taxon>
        <taxon>Leishmaniinae</taxon>
        <taxon>Leishmania</taxon>
        <taxon>Leishmania guyanensis species complex</taxon>
    </lineage>
</organism>
<keyword evidence="2 4" id="KW-0647">Proteasome</keyword>
<name>A0A088RQ29_LEIPA</name>
<dbReference type="PANTHER" id="PTHR10855:SF1">
    <property type="entry name" value="26S PROTEASOME NON-ATPASE REGULATORY SUBUNIT 12"/>
    <property type="match status" value="1"/>
</dbReference>
<keyword evidence="5" id="KW-1185">Reference proteome</keyword>
<dbReference type="EMBL" id="CP009390">
    <property type="protein sequence ID" value="AIN98162.1"/>
    <property type="molecule type" value="Genomic_DNA"/>
</dbReference>
<dbReference type="VEuPathDB" id="TriTrypDB:LPMP_210810"/>
<dbReference type="InterPro" id="IPR054559">
    <property type="entry name" value="PSMD12-CSN4-like_N"/>
</dbReference>
<dbReference type="Pfam" id="PF01399">
    <property type="entry name" value="PCI"/>
    <property type="match status" value="1"/>
</dbReference>
<sequence length="474" mass="54354">MADNEWKGASFKQDEDHSAETAKLLERVNATTIPVLLRSSNAKLDEIVAELLTLEKVSRLGGDAASTKLLAVEVLRIYRTQKELELMLKTLDMLMKKRGQTKQAQSAMIAECTIVLTDGSLAKEKQEEVLERLAYVTENKIHVELEHARFTIELATLHEAAGRKRSACDMLRTLHIETITNMPRLEKLEALNQQIRLCLELEDYDHVPLVSRKINHRGLGRDEAQQQKLKYFDLMRAYYAHKESFFNVGRCWYETYNTVKSTDDKLSALSNMVVHYLIAENATAKEIEDLAECTAFAPVTKLHDRVAALSTISEKLKSDLEDIPQLYALLQRFNSIELIQERVSSEVEVLCQTHPELAPYPARQELLSNRCSEHDIMVISKFYTRIPLRRLAELVHLSPEHTEMFIMTMVTNKTFYAKMDRVDGLVVFEARKNTMEVIASWNDSVERSVALLDKASHLITKERMLHNLVPQKVR</sequence>
<dbReference type="InterPro" id="IPR000717">
    <property type="entry name" value="PCI_dom"/>
</dbReference>
<dbReference type="SUPFAM" id="SSF46785">
    <property type="entry name" value="Winged helix' DNA-binding domain"/>
    <property type="match status" value="1"/>
</dbReference>
<feature type="domain" description="PCI" evidence="3">
    <location>
        <begin position="244"/>
        <end position="433"/>
    </location>
</feature>
<proteinExistence type="inferred from homology"/>
<evidence type="ECO:0000259" key="3">
    <source>
        <dbReference type="PROSITE" id="PS50250"/>
    </source>
</evidence>
<comment type="similarity">
    <text evidence="1">Belongs to the proteasome subunit p55 family.</text>
</comment>
<dbReference type="AlphaFoldDB" id="A0A088RQ29"/>
<dbReference type="FunFam" id="1.10.10.10:FF:000070">
    <property type="entry name" value="26S proteasome non-ATPase regulatory subunit 12"/>
    <property type="match status" value="1"/>
</dbReference>
<dbReference type="PROSITE" id="PS50250">
    <property type="entry name" value="PCI"/>
    <property type="match status" value="1"/>
</dbReference>
<protein>
    <submittedName>
        <fullName evidence="4">Proteasome regulatory non-ATPase subunit 5, putative</fullName>
    </submittedName>
</protein>
<dbReference type="GO" id="GO:0005737">
    <property type="term" value="C:cytoplasm"/>
    <property type="evidence" value="ECO:0007669"/>
    <property type="project" value="TreeGrafter"/>
</dbReference>
<dbReference type="PANTHER" id="PTHR10855">
    <property type="entry name" value="26S PROTEASOME NON-ATPASE REGULATORY SUBUNIT 12/COP9 SIGNALOSOME COMPLEX SUBUNIT 4"/>
    <property type="match status" value="1"/>
</dbReference>
<accession>A0A088RQ29</accession>
<dbReference type="Pfam" id="PF22241">
    <property type="entry name" value="PSMD12-CSN4_N"/>
    <property type="match status" value="1"/>
</dbReference>